<feature type="region of interest" description="Disordered" evidence="1">
    <location>
        <begin position="38"/>
        <end position="65"/>
    </location>
</feature>
<protein>
    <submittedName>
        <fullName evidence="2">Ubiquitin-associated protein 2-like</fullName>
    </submittedName>
</protein>
<proteinExistence type="predicted"/>
<sequence length="65" mass="6874">RSTQTWQYPSSISSSPQKNLTQAKNGFSSVQVMQLQTTQSVEGATGSAVKSDSPSTSSIPPLNET</sequence>
<feature type="region of interest" description="Disordered" evidence="1">
    <location>
        <begin position="1"/>
        <end position="22"/>
    </location>
</feature>
<keyword evidence="3" id="KW-1185">Reference proteome</keyword>
<evidence type="ECO:0000256" key="1">
    <source>
        <dbReference type="SAM" id="MobiDB-lite"/>
    </source>
</evidence>
<comment type="caution">
    <text evidence="2">The sequence shown here is derived from an EMBL/GenBank/DDBJ whole genome shotgun (WGS) entry which is preliminary data.</text>
</comment>
<feature type="non-terminal residue" evidence="2">
    <location>
        <position position="1"/>
    </location>
</feature>
<organism evidence="2 3">
    <name type="scientific">Saguinus oedipus</name>
    <name type="common">Cotton-top tamarin</name>
    <name type="synonym">Oedipomidas oedipus</name>
    <dbReference type="NCBI Taxonomy" id="9490"/>
    <lineage>
        <taxon>Eukaryota</taxon>
        <taxon>Metazoa</taxon>
        <taxon>Chordata</taxon>
        <taxon>Craniata</taxon>
        <taxon>Vertebrata</taxon>
        <taxon>Euteleostomi</taxon>
        <taxon>Mammalia</taxon>
        <taxon>Eutheria</taxon>
        <taxon>Euarchontoglires</taxon>
        <taxon>Primates</taxon>
        <taxon>Haplorrhini</taxon>
        <taxon>Platyrrhini</taxon>
        <taxon>Cebidae</taxon>
        <taxon>Callitrichinae</taxon>
        <taxon>Saguinus</taxon>
    </lineage>
</organism>
<reference evidence="2 3" key="1">
    <citation type="submission" date="2023-05" db="EMBL/GenBank/DDBJ databases">
        <title>B98-5 Cell Line De Novo Hybrid Assembly: An Optical Mapping Approach.</title>
        <authorList>
            <person name="Kananen K."/>
            <person name="Auerbach J.A."/>
            <person name="Kautto E."/>
            <person name="Blachly J.S."/>
        </authorList>
    </citation>
    <scope>NUCLEOTIDE SEQUENCE [LARGE SCALE GENOMIC DNA]</scope>
    <source>
        <strain evidence="2">B95-8</strain>
        <tissue evidence="2">Cell line</tissue>
    </source>
</reference>
<gene>
    <name evidence="2" type="primary">UBAP2L_7</name>
    <name evidence="2" type="ORF">P7K49_026270</name>
</gene>
<dbReference type="EMBL" id="JASSZA010000013">
    <property type="protein sequence ID" value="KAK2094854.1"/>
    <property type="molecule type" value="Genomic_DNA"/>
</dbReference>
<evidence type="ECO:0000313" key="2">
    <source>
        <dbReference type="EMBL" id="KAK2094854.1"/>
    </source>
</evidence>
<accession>A0ABQ9UDH6</accession>
<evidence type="ECO:0000313" key="3">
    <source>
        <dbReference type="Proteomes" id="UP001266305"/>
    </source>
</evidence>
<feature type="non-terminal residue" evidence="2">
    <location>
        <position position="65"/>
    </location>
</feature>
<name>A0ABQ9UDH6_SAGOE</name>
<dbReference type="Proteomes" id="UP001266305">
    <property type="component" value="Unassembled WGS sequence"/>
</dbReference>